<comment type="caution">
    <text evidence="1">The sequence shown here is derived from an EMBL/GenBank/DDBJ whole genome shotgun (WGS) entry which is preliminary data.</text>
</comment>
<proteinExistence type="predicted"/>
<keyword evidence="1" id="KW-0808">Transferase</keyword>
<dbReference type="GO" id="GO:0003964">
    <property type="term" value="F:RNA-directed DNA polymerase activity"/>
    <property type="evidence" value="ECO:0007669"/>
    <property type="project" value="UniProtKB-KW"/>
</dbReference>
<protein>
    <submittedName>
        <fullName evidence="1">Putative reverse transcriptase domain-containing protein</fullName>
    </submittedName>
</protein>
<dbReference type="PANTHER" id="PTHR48462">
    <property type="entry name" value="PROTEIN, PUTATIVE-RELATED"/>
    <property type="match status" value="1"/>
</dbReference>
<keyword evidence="1" id="KW-0695">RNA-directed DNA polymerase</keyword>
<dbReference type="EMBL" id="BKCJ010001714">
    <property type="protein sequence ID" value="GEU43479.1"/>
    <property type="molecule type" value="Genomic_DNA"/>
</dbReference>
<evidence type="ECO:0000313" key="1">
    <source>
        <dbReference type="EMBL" id="GEU43479.1"/>
    </source>
</evidence>
<name>A0A6L2K3B0_TANCI</name>
<dbReference type="AlphaFoldDB" id="A0A6L2K3B0"/>
<keyword evidence="1" id="KW-0548">Nucleotidyltransferase</keyword>
<sequence length="373" mass="41565">MVYPSASRSKIEGVFSPNIARPLHGVKLLGGPPSVDFDFDCELVNKRVAKAIRLMDAVAKINDPQCDLLLLRAYTALRCALSVKENQEKDKIGSKPDKKQEACRSREKFKAVALDHAQLALGSLRGIFMETMLYHAPVLLVLAFDANWIADVVPGRAVSDAAHRKMKDHTSDWLRVVSIFGLGQTMNGRTYRCVLCYRLGVPLFAVPKPCSTCSKVFAIGIYGDHVVSCDVGKEVDIGLGGGQDKPLCPTDMFLYSWDEGLDIYVNMTYSSPLTQIGMINFAPGHAVIEAAQRKCIKYEAKCADIEYGFLPISFFSFGELEKDAVTLLKRIQRFSVTQYIRARTDGHIFNRIEFVIARRVEAQIVSRLLTNFL</sequence>
<accession>A0A6L2K3B0</accession>
<dbReference type="PANTHER" id="PTHR48462:SF1">
    <property type="entry name" value="PROTEIN, PUTATIVE-RELATED"/>
    <property type="match status" value="1"/>
</dbReference>
<organism evidence="1">
    <name type="scientific">Tanacetum cinerariifolium</name>
    <name type="common">Dalmatian daisy</name>
    <name type="synonym">Chrysanthemum cinerariifolium</name>
    <dbReference type="NCBI Taxonomy" id="118510"/>
    <lineage>
        <taxon>Eukaryota</taxon>
        <taxon>Viridiplantae</taxon>
        <taxon>Streptophyta</taxon>
        <taxon>Embryophyta</taxon>
        <taxon>Tracheophyta</taxon>
        <taxon>Spermatophyta</taxon>
        <taxon>Magnoliopsida</taxon>
        <taxon>eudicotyledons</taxon>
        <taxon>Gunneridae</taxon>
        <taxon>Pentapetalae</taxon>
        <taxon>asterids</taxon>
        <taxon>campanulids</taxon>
        <taxon>Asterales</taxon>
        <taxon>Asteraceae</taxon>
        <taxon>Asteroideae</taxon>
        <taxon>Anthemideae</taxon>
        <taxon>Anthemidinae</taxon>
        <taxon>Tanacetum</taxon>
    </lineage>
</organism>
<gene>
    <name evidence="1" type="ORF">Tci_015457</name>
</gene>
<reference evidence="1" key="1">
    <citation type="journal article" date="2019" name="Sci. Rep.">
        <title>Draft genome of Tanacetum cinerariifolium, the natural source of mosquito coil.</title>
        <authorList>
            <person name="Yamashiro T."/>
            <person name="Shiraishi A."/>
            <person name="Satake H."/>
            <person name="Nakayama K."/>
        </authorList>
    </citation>
    <scope>NUCLEOTIDE SEQUENCE</scope>
</reference>